<dbReference type="GO" id="GO:0005886">
    <property type="term" value="C:plasma membrane"/>
    <property type="evidence" value="ECO:0007669"/>
    <property type="project" value="UniProtKB-SubCell"/>
</dbReference>
<feature type="domain" description="Polysaccharide chain length determinant N-terminal" evidence="8">
    <location>
        <begin position="2"/>
        <end position="91"/>
    </location>
</feature>
<evidence type="ECO:0000313" key="10">
    <source>
        <dbReference type="EMBL" id="SOC40966.1"/>
    </source>
</evidence>
<feature type="transmembrane region" description="Helical" evidence="7">
    <location>
        <begin position="16"/>
        <end position="35"/>
    </location>
</feature>
<dbReference type="Pfam" id="PF13807">
    <property type="entry name" value="GNVR"/>
    <property type="match status" value="1"/>
</dbReference>
<dbReference type="InterPro" id="IPR032807">
    <property type="entry name" value="GNVR"/>
</dbReference>
<dbReference type="PANTHER" id="PTHR32309:SF13">
    <property type="entry name" value="FERRIC ENTEROBACTIN TRANSPORT PROTEIN FEPE"/>
    <property type="match status" value="1"/>
</dbReference>
<evidence type="ECO:0000256" key="3">
    <source>
        <dbReference type="ARBA" id="ARBA00022692"/>
    </source>
</evidence>
<dbReference type="PANTHER" id="PTHR32309">
    <property type="entry name" value="TYROSINE-PROTEIN KINASE"/>
    <property type="match status" value="1"/>
</dbReference>
<evidence type="ECO:0000256" key="1">
    <source>
        <dbReference type="ARBA" id="ARBA00004651"/>
    </source>
</evidence>
<evidence type="ECO:0000256" key="4">
    <source>
        <dbReference type="ARBA" id="ARBA00022989"/>
    </source>
</evidence>
<dbReference type="GO" id="GO:0004713">
    <property type="term" value="F:protein tyrosine kinase activity"/>
    <property type="evidence" value="ECO:0007669"/>
    <property type="project" value="TreeGrafter"/>
</dbReference>
<feature type="coiled-coil region" evidence="6">
    <location>
        <begin position="320"/>
        <end position="347"/>
    </location>
</feature>
<keyword evidence="3 7" id="KW-0812">Transmembrane</keyword>
<keyword evidence="2" id="KW-1003">Cell membrane</keyword>
<organism evidence="10 11">
    <name type="scientific">Rhizobium subbaraonis</name>
    <dbReference type="NCBI Taxonomy" id="908946"/>
    <lineage>
        <taxon>Bacteria</taxon>
        <taxon>Pseudomonadati</taxon>
        <taxon>Pseudomonadota</taxon>
        <taxon>Alphaproteobacteria</taxon>
        <taxon>Hyphomicrobiales</taxon>
        <taxon>Rhizobiaceae</taxon>
        <taxon>Rhizobium/Agrobacterium group</taxon>
        <taxon>Rhizobium</taxon>
    </lineage>
</organism>
<dbReference type="InterPro" id="IPR003856">
    <property type="entry name" value="LPS_length_determ_N"/>
</dbReference>
<dbReference type="Pfam" id="PF02706">
    <property type="entry name" value="Wzz"/>
    <property type="match status" value="1"/>
</dbReference>
<evidence type="ECO:0000313" key="11">
    <source>
        <dbReference type="Proteomes" id="UP000219167"/>
    </source>
</evidence>
<dbReference type="RefSeq" id="WP_141402052.1">
    <property type="nucleotide sequence ID" value="NZ_OBQD01000008.1"/>
</dbReference>
<comment type="subcellular location">
    <subcellularLocation>
        <location evidence="1">Cell membrane</location>
        <topology evidence="1">Multi-pass membrane protein</topology>
    </subcellularLocation>
</comment>
<evidence type="ECO:0000256" key="7">
    <source>
        <dbReference type="SAM" id="Phobius"/>
    </source>
</evidence>
<keyword evidence="11" id="KW-1185">Reference proteome</keyword>
<name>A0A285UK34_9HYPH</name>
<keyword evidence="4 7" id="KW-1133">Transmembrane helix</keyword>
<keyword evidence="6" id="KW-0175">Coiled coil</keyword>
<accession>A0A285UK34</accession>
<protein>
    <submittedName>
        <fullName evidence="10">Uncharacterized protein involved in exopolysaccharide biosynthesis</fullName>
    </submittedName>
</protein>
<evidence type="ECO:0000259" key="8">
    <source>
        <dbReference type="Pfam" id="PF02706"/>
    </source>
</evidence>
<gene>
    <name evidence="10" type="ORF">SAMN05892877_10865</name>
</gene>
<evidence type="ECO:0000259" key="9">
    <source>
        <dbReference type="Pfam" id="PF13807"/>
    </source>
</evidence>
<keyword evidence="5 7" id="KW-0472">Membrane</keyword>
<dbReference type="InterPro" id="IPR050445">
    <property type="entry name" value="Bact_polysacc_biosynth/exp"/>
</dbReference>
<dbReference type="OrthoDB" id="230260at2"/>
<dbReference type="EMBL" id="OBQD01000008">
    <property type="protein sequence ID" value="SOC40966.1"/>
    <property type="molecule type" value="Genomic_DNA"/>
</dbReference>
<reference evidence="10 11" key="1">
    <citation type="submission" date="2017-08" db="EMBL/GenBank/DDBJ databases">
        <authorList>
            <person name="de Groot N.N."/>
        </authorList>
    </citation>
    <scope>NUCLEOTIDE SEQUENCE [LARGE SCALE GENOMIC DNA]</scope>
    <source>
        <strain evidence="10 11">JC85</strain>
    </source>
</reference>
<dbReference type="Proteomes" id="UP000219167">
    <property type="component" value="Unassembled WGS sequence"/>
</dbReference>
<evidence type="ECO:0000256" key="5">
    <source>
        <dbReference type="ARBA" id="ARBA00023136"/>
    </source>
</evidence>
<proteinExistence type="predicted"/>
<evidence type="ECO:0000256" key="6">
    <source>
        <dbReference type="SAM" id="Coils"/>
    </source>
</evidence>
<evidence type="ECO:0000256" key="2">
    <source>
        <dbReference type="ARBA" id="ARBA00022475"/>
    </source>
</evidence>
<feature type="domain" description="Tyrosine-protein kinase G-rich" evidence="9">
    <location>
        <begin position="357"/>
        <end position="433"/>
    </location>
</feature>
<feature type="coiled-coil region" evidence="6">
    <location>
        <begin position="187"/>
        <end position="251"/>
    </location>
</feature>
<dbReference type="AlphaFoldDB" id="A0A285UK34"/>
<sequence length="673" mass="72171">MDIDIFQLPGIVRKRIHYVILAALACVMFGMVFVFTQKPFFRSTAELFVDTGRGPVVGTDTGGGTNTQQVIGSQVYLIQSRDVLREVVRKLDLTKDPYFNRVGLASRLLGQTTAEAATVDGVINSLLENLSVERNGDSYVFTVTVKHGNSEMAAKIANAISESYIAIADKARLDVNLRTTRTIAEQAEELRQRVLDAQEAVENFRSENGMISIGDQGLITDQQLVGLNQQLLAARQQVEQQRTAYEQARQLNVSNVEAGAIPETLNSGALSGLRSRYSQALDRQAELSANLGNDHPQMRAIRSQIASIRNAIEIELQRVRELSANTYERAKANLASLETRFDDQAASTKDNGRLRFQLVQLVSEAQAIDAVYKAFLTRSEELSRQQDLGSGNSRIISEAVPSDKPVQAPKLLVLIAAVLFGSAAGAALAVARELFGGAKRLERRLVTKTGTPILSTVAPAGPPHPGRIDQLVQRLPFARPAAPAALARDTGIHRLSQLLQAEFATTRPVTVAFLAPAGGASNGLAGDVARDLHAAGEVVLLANGALRSGLGSASRQSWSVKVRTDGVRPSGQELENILQVERIGSGGLRRLAALSSSRISTAPQVEAIDFTIVDCCGTQAEAVIPTVLKQADGIVIVASPETADNDALDALMAEIGPWRDKLLGCVLLAGGGR</sequence>